<comment type="caution">
    <text evidence="1">The sequence shown here is derived from an EMBL/GenBank/DDBJ whole genome shotgun (WGS) entry which is preliminary data.</text>
</comment>
<dbReference type="AlphaFoldDB" id="A0A645CF39"/>
<accession>A0A645CF39</accession>
<evidence type="ECO:0008006" key="2">
    <source>
        <dbReference type="Google" id="ProtNLM"/>
    </source>
</evidence>
<organism evidence="1">
    <name type="scientific">bioreactor metagenome</name>
    <dbReference type="NCBI Taxonomy" id="1076179"/>
    <lineage>
        <taxon>unclassified sequences</taxon>
        <taxon>metagenomes</taxon>
        <taxon>ecological metagenomes</taxon>
    </lineage>
</organism>
<dbReference type="EMBL" id="VSSQ01026672">
    <property type="protein sequence ID" value="MPM75513.1"/>
    <property type="molecule type" value="Genomic_DNA"/>
</dbReference>
<proteinExistence type="predicted"/>
<protein>
    <recommendedName>
        <fullName evidence="2">Outer membrane protein assembly factor BamA</fullName>
    </recommendedName>
</protein>
<evidence type="ECO:0000313" key="1">
    <source>
        <dbReference type="EMBL" id="MPM75513.1"/>
    </source>
</evidence>
<name>A0A645CF39_9ZZZZ</name>
<reference evidence="1" key="1">
    <citation type="submission" date="2019-08" db="EMBL/GenBank/DDBJ databases">
        <authorList>
            <person name="Kucharzyk K."/>
            <person name="Murdoch R.W."/>
            <person name="Higgins S."/>
            <person name="Loffler F."/>
        </authorList>
    </citation>
    <scope>NUCLEOTIDE SEQUENCE</scope>
</reference>
<gene>
    <name evidence="1" type="ORF">SDC9_122506</name>
</gene>
<sequence>MVVLDSYLSEKTLAAESERVASLLRKKGFYNFSKNFFFFEADTLKKSGYADLTVKIENYTRNELPKDRREHKRYIVRNITIYPDYDPLDSIRIYDSLIYNGIKIKFESEKPNVRPTVLNSINRIQIGKLYDESVVNNTYNRFNDLRIFSGVNIQFDETGMVDTLNRGMVDCSIRLAPSKTQGYKINLEASNNSNGLLGISPALSYYHKNIFNGGEWLNLGFMGNFQFKLNDPVKSTELGVSASISLPDFLFIPDKIFKTTIPRTDIGMTYNYQNRPEFTRNLISFSYGYNWKSGDKFFYRVNPIQLSVVRLFNMSKSFYESLKDPFI</sequence>